<organism evidence="1 2">
    <name type="scientific">Candidatus Thiomargarita nelsonii</name>
    <dbReference type="NCBI Taxonomy" id="1003181"/>
    <lineage>
        <taxon>Bacteria</taxon>
        <taxon>Pseudomonadati</taxon>
        <taxon>Pseudomonadota</taxon>
        <taxon>Gammaproteobacteria</taxon>
        <taxon>Thiotrichales</taxon>
        <taxon>Thiotrichaceae</taxon>
        <taxon>Thiomargarita</taxon>
    </lineage>
</organism>
<evidence type="ECO:0000313" key="1">
    <source>
        <dbReference type="EMBL" id="OAD20012.1"/>
    </source>
</evidence>
<gene>
    <name evidence="1" type="ORF">THIOM_004311</name>
</gene>
<dbReference type="AlphaFoldDB" id="A0A0A6NX79"/>
<dbReference type="InterPro" id="IPR043129">
    <property type="entry name" value="ATPase_NBD"/>
</dbReference>
<reference evidence="1 2" key="1">
    <citation type="submission" date="2016-05" db="EMBL/GenBank/DDBJ databases">
        <title>Single-cell genome of chain-forming Candidatus Thiomargarita nelsonii and comparison to other large sulfur-oxidizing bacteria.</title>
        <authorList>
            <person name="Winkel M."/>
            <person name="Salman V."/>
            <person name="Woyke T."/>
            <person name="Schulz-Vogt H."/>
            <person name="Richter M."/>
            <person name="Flood B."/>
            <person name="Bailey J."/>
            <person name="Amann R."/>
            <person name="Mussmann M."/>
        </authorList>
    </citation>
    <scope>NUCLEOTIDE SEQUENCE [LARGE SCALE GENOMIC DNA]</scope>
    <source>
        <strain evidence="1 2">THI036</strain>
    </source>
</reference>
<dbReference type="Proteomes" id="UP000076962">
    <property type="component" value="Unassembled WGS sequence"/>
</dbReference>
<comment type="caution">
    <text evidence="1">The sequence shown here is derived from an EMBL/GenBank/DDBJ whole genome shotgun (WGS) entry which is preliminary data.</text>
</comment>
<sequence length="583" mass="65046">MHFLTEPEFAGENPSLNLLDKNFNTLKTLTERESGMTAQPVEYVEIRQDETAVGLFKDNRSVISEGAITTSLSLDFGTSNTSLGIFNNNTQEYEVLQFEDLTDDLLTRYWWEKDNAPRRAGSWFIPTASFEGSLSSLPSEILFRTKDDKVKGNISEPIKIYTIPFPYFKRASAPAMMVNNFKWSAPEGFNREQLIKVYLKMVLYMALAQIRKEHLCYQVNIVPTYPLAFGQGRYENYKSLYAALFAEIKNETGISLNLAMVNPFQGLQELIAESHAVKVFSAGAQQANTAILVVDIGGGTTDIAMEIDGNQITESISYGGNVYLKYLADTFHDSPRDDNNSPFPDVGERIIALQKIMRDEGIRGVLAQYPEAQQMAAQAAMDRFFIGLFVYLYRLIEAYQVKNVDFHPVGNGWRLIEGYTPPHNAIPAYIQNVFTRWDCKTNVILPKGNDYKGAVCKGAIKVAKDGDYIHPADITVKTIVGGSVKISGNEVNWDEKVPTAGLGTPPLSFDATQFINEFVTLSGLPISPEQKTTAIRHLNVECRHAVYTVPGMQVGLNKSIMSVFLEKVYPELLPVMRGGYSNG</sequence>
<protein>
    <submittedName>
        <fullName evidence="1">Uncharacterized protein</fullName>
    </submittedName>
</protein>
<proteinExistence type="predicted"/>
<dbReference type="SUPFAM" id="SSF53067">
    <property type="entry name" value="Actin-like ATPase domain"/>
    <property type="match status" value="1"/>
</dbReference>
<name>A0A0A6NX79_9GAMM</name>
<evidence type="ECO:0000313" key="2">
    <source>
        <dbReference type="Proteomes" id="UP000076962"/>
    </source>
</evidence>
<dbReference type="EMBL" id="LUTY01002580">
    <property type="protein sequence ID" value="OAD20012.1"/>
    <property type="molecule type" value="Genomic_DNA"/>
</dbReference>
<accession>A0A0A6NX79</accession>
<keyword evidence="2" id="KW-1185">Reference proteome</keyword>